<evidence type="ECO:0000256" key="1">
    <source>
        <dbReference type="SAM" id="MobiDB-lite"/>
    </source>
</evidence>
<accession>A0A7R8VDR9</accession>
<dbReference type="AlphaFoldDB" id="A0A7R8VDR9"/>
<gene>
    <name evidence="2" type="ORF">TDIB3V08_LOCUS2919</name>
</gene>
<reference evidence="2" key="1">
    <citation type="submission" date="2020-11" db="EMBL/GenBank/DDBJ databases">
        <authorList>
            <person name="Tran Van P."/>
        </authorList>
    </citation>
    <scope>NUCLEOTIDE SEQUENCE</scope>
</reference>
<organism evidence="2">
    <name type="scientific">Timema douglasi</name>
    <name type="common">Walking stick</name>
    <dbReference type="NCBI Taxonomy" id="61478"/>
    <lineage>
        <taxon>Eukaryota</taxon>
        <taxon>Metazoa</taxon>
        <taxon>Ecdysozoa</taxon>
        <taxon>Arthropoda</taxon>
        <taxon>Hexapoda</taxon>
        <taxon>Insecta</taxon>
        <taxon>Pterygota</taxon>
        <taxon>Neoptera</taxon>
        <taxon>Polyneoptera</taxon>
        <taxon>Phasmatodea</taxon>
        <taxon>Timematodea</taxon>
        <taxon>Timematoidea</taxon>
        <taxon>Timematidae</taxon>
        <taxon>Timema</taxon>
    </lineage>
</organism>
<evidence type="ECO:0000313" key="2">
    <source>
        <dbReference type="EMBL" id="CAD7196578.1"/>
    </source>
</evidence>
<feature type="region of interest" description="Disordered" evidence="1">
    <location>
        <begin position="209"/>
        <end position="264"/>
    </location>
</feature>
<dbReference type="EMBL" id="OA565226">
    <property type="protein sequence ID" value="CAD7196578.1"/>
    <property type="molecule type" value="Genomic_DNA"/>
</dbReference>
<name>A0A7R8VDR9_TIMDO</name>
<protein>
    <submittedName>
        <fullName evidence="2">Uncharacterized protein</fullName>
    </submittedName>
</protein>
<sequence>MRHGHESDESGGLLGYRHLNIHCIVTLFAGMAASQMSQMSQVGSYYSPAAAYGSLSAASMAAAAAAAAAQQSAISGLSAPAQCRTMSEMLQVVSSMDAMKYSMEMNNCRTMSEMLQVVSSMDAMKYSMEADKYRSAYMPPSTLAMSMYSADPKYMDSTAKSYMERGYLDPTSALTKAYFESSKMYMESSGVARGYDGDHVHRTSGYPIDISKMYSESGAPPPSRTPTESPETNKSSAGGGSDRPEVGTSSSSGSSTSTSSAAASPGGLSAYYPGAGAMQQGAPMPGLIPMAQMSQYASGHYHQAAAAASGGSEFRRPLTVIF</sequence>
<proteinExistence type="predicted"/>
<feature type="compositionally biased region" description="Low complexity" evidence="1">
    <location>
        <begin position="247"/>
        <end position="264"/>
    </location>
</feature>